<reference evidence="2 3" key="1">
    <citation type="submission" date="2015-09" db="EMBL/GenBank/DDBJ databases">
        <title>Heavy metals and arsenic resistance mechanisms in polyextremophilic archaea of the family Ferroplasmaceae.</title>
        <authorList>
            <person name="Bulaev A.G."/>
            <person name="Kanygina A.V."/>
        </authorList>
    </citation>
    <scope>NUCLEOTIDE SEQUENCE [LARGE SCALE GENOMIC DNA]</scope>
    <source>
        <strain evidence="2 3">BH2</strain>
    </source>
</reference>
<dbReference type="EMBL" id="LKBH01000034">
    <property type="protein sequence ID" value="KQB36376.1"/>
    <property type="molecule type" value="Genomic_DNA"/>
</dbReference>
<feature type="transmembrane region" description="Helical" evidence="1">
    <location>
        <begin position="71"/>
        <end position="92"/>
    </location>
</feature>
<feature type="non-terminal residue" evidence="2">
    <location>
        <position position="1"/>
    </location>
</feature>
<evidence type="ECO:0000313" key="2">
    <source>
        <dbReference type="EMBL" id="KQB36376.1"/>
    </source>
</evidence>
<feature type="transmembrane region" description="Helical" evidence="1">
    <location>
        <begin position="43"/>
        <end position="65"/>
    </location>
</feature>
<gene>
    <name evidence="2" type="ORF">AOG55_04285</name>
</gene>
<feature type="transmembrane region" description="Helical" evidence="1">
    <location>
        <begin position="188"/>
        <end position="208"/>
    </location>
</feature>
<dbReference type="InParanoid" id="A0A0Q0VXF1"/>
<dbReference type="Proteomes" id="UP000050301">
    <property type="component" value="Unassembled WGS sequence"/>
</dbReference>
<feature type="transmembrane region" description="Helical" evidence="1">
    <location>
        <begin position="229"/>
        <end position="252"/>
    </location>
</feature>
<feature type="transmembrane region" description="Helical" evidence="1">
    <location>
        <begin position="113"/>
        <end position="132"/>
    </location>
</feature>
<proteinExistence type="predicted"/>
<organism evidence="2 3">
    <name type="scientific">Acidiplasma cupricumulans</name>
    <dbReference type="NCBI Taxonomy" id="312540"/>
    <lineage>
        <taxon>Archaea</taxon>
        <taxon>Methanobacteriati</taxon>
        <taxon>Thermoplasmatota</taxon>
        <taxon>Thermoplasmata</taxon>
        <taxon>Thermoplasmatales</taxon>
        <taxon>Ferroplasmaceae</taxon>
        <taxon>Acidiplasma</taxon>
    </lineage>
</organism>
<keyword evidence="1" id="KW-0472">Membrane</keyword>
<evidence type="ECO:0000313" key="3">
    <source>
        <dbReference type="Proteomes" id="UP000050301"/>
    </source>
</evidence>
<dbReference type="RefSeq" id="WP_055040789.1">
    <property type="nucleotide sequence ID" value="NZ_LKBH01000034.1"/>
</dbReference>
<keyword evidence="1" id="KW-1133">Transmembrane helix</keyword>
<evidence type="ECO:0000256" key="1">
    <source>
        <dbReference type="SAM" id="Phobius"/>
    </source>
</evidence>
<name>A0A0Q0VXF1_9ARCH</name>
<protein>
    <submittedName>
        <fullName evidence="2">Uncharacterized protein</fullName>
    </submittedName>
</protein>
<keyword evidence="3" id="KW-1185">Reference proteome</keyword>
<keyword evidence="1" id="KW-0812">Transmembrane</keyword>
<dbReference type="AlphaFoldDB" id="A0A0Q0VXF1"/>
<accession>A0A0Q0VXF1</accession>
<comment type="caution">
    <text evidence="2">The sequence shown here is derived from an EMBL/GenBank/DDBJ whole genome shotgun (WGS) entry which is preliminary data.</text>
</comment>
<feature type="transmembrane region" description="Helical" evidence="1">
    <location>
        <begin position="138"/>
        <end position="157"/>
    </location>
</feature>
<sequence length="255" mass="28884">NNYIMDLQKIIVQVPINYVIISMSDRLGEWYVPKFGPIRIRALIGLTFYPYTLMVGSLVFLGSLFSKNIHIMRSFYLFITFLICLGVSAHCFDSSAKHSPGPWSDYFSRKFMIIIGFTSLFAGLSFSFYFALFIVHSLIVAGAIEIFFLFSYNLELFNGFFHNNIFLAFSTGSMPIVSGYLIQGGTNIIMIILMLALGYSLLQVQIQASRPYRSLIRGEFIDPVMLAKYYENILKSVVIFSLLFGLLIAISVTGF</sequence>